<evidence type="ECO:0000256" key="5">
    <source>
        <dbReference type="PROSITE-ProRule" id="PRU00235"/>
    </source>
</evidence>
<dbReference type="PROSITE" id="PS50012">
    <property type="entry name" value="RCC1_3"/>
    <property type="match status" value="3"/>
</dbReference>
<dbReference type="Pfam" id="PF00293">
    <property type="entry name" value="NUDIX"/>
    <property type="match status" value="2"/>
</dbReference>
<evidence type="ECO:0000256" key="2">
    <source>
        <dbReference type="ARBA" id="ARBA00022741"/>
    </source>
</evidence>
<feature type="domain" description="Nudix hydrolase" evidence="6">
    <location>
        <begin position="403"/>
        <end position="544"/>
    </location>
</feature>
<dbReference type="GO" id="GO:0008796">
    <property type="term" value="F:bis(5'-nucleosyl)-tetraphosphatase activity"/>
    <property type="evidence" value="ECO:0007669"/>
    <property type="project" value="InterPro"/>
</dbReference>
<evidence type="ECO:0000259" key="6">
    <source>
        <dbReference type="PROSITE" id="PS51462"/>
    </source>
</evidence>
<evidence type="ECO:0000256" key="4">
    <source>
        <dbReference type="ARBA" id="ARBA00032644"/>
    </source>
</evidence>
<dbReference type="GO" id="GO:0005743">
    <property type="term" value="C:mitochondrial inner membrane"/>
    <property type="evidence" value="ECO:0007669"/>
    <property type="project" value="TreeGrafter"/>
</dbReference>
<sequence length="875" mass="95745">MNAGSLVKQIAVKAKGSKLGSAVKRKAVTAVYGCGLSASGALAIPRLVVNDKVVTGREVHKPLRISHFNVKGIKHIAAGFGFSIFASNDRLYGSGLNNRYQITSHVREEGQKGQEYYISGKRVQLPVQANILSISSGRAHSLIATTSGVFAFGDNAHGQCGTDPEKRREVHGFKDSPLPLVEIPSDSPVAAVHCCLDSSYVLTEKGEVFSFGLNEDGQCANGEYGIQWKPSKILGDANGEKIISISGSSDTILALSDKGEIFVWGQCEYGQAGIGNDKIQLNFSRFIPFSGGKVTSAGSTASSCVVSTENGEVFVWGVGLLGFGPATQKLDRPTAMDQPLFDKKKVRLELFISIACTGSGEGDSSRRFMQGIHLLAQSTAPGDCLFGVRTGKGSPDLFSVMADVVRAAGLVVFRRISEKIEFLLLQASYPPYHWTPPKGHVDPGEDEWVAALRETKEEAGLLQDQLKIYEDCHETLRYEKPTFQFKDSPLPLVEIPSDSPVVAVHCCLDTSYVLTEKGEVFSFGLNEDGQCANGEYGIQWKPSKIVGDANGEKIISISGSSDTILALSDKGEIFVWGQCEYGQAGVGNDKIQLNFSRFIPFSGGKIASAGSTASSCVVSTENGEVFVWGVGLLGFGPATQKLDRPTAMDQPLFDKKKVSLDTSTDSREGNSYDIRSYSYGQQPGLESLCREYIVWRNQQLRAIVCLGSEQVTRFFLNETSELKLISGSSDLFSIMADVVRAAGLVVFRRISEKIEFLLLQASYPPYHWTPPKGHVDPGEDEWVAALRETKEEAGLLQDQLKIYEDCHETLRYEVKGKPKTVKYWLALLKNPEDVKLSHEHQMWKWAELEEAIKIAEYAEMGALLRKFHAYILNLK</sequence>
<dbReference type="Gene3D" id="2.130.10.30">
    <property type="entry name" value="Regulator of chromosome condensation 1/beta-lactamase-inhibitor protein II"/>
    <property type="match status" value="2"/>
</dbReference>
<keyword evidence="8" id="KW-1185">Reference proteome</keyword>
<evidence type="ECO:0000313" key="7">
    <source>
        <dbReference type="EMBL" id="KHJ89714.1"/>
    </source>
</evidence>
<name>A0A0B1SXM9_OESDE</name>
<accession>A0A0B1SXM9</accession>
<dbReference type="PROSITE" id="PS00893">
    <property type="entry name" value="NUDIX_BOX"/>
    <property type="match status" value="2"/>
</dbReference>
<dbReference type="InterPro" id="IPR015797">
    <property type="entry name" value="NUDIX_hydrolase-like_dom_sf"/>
</dbReference>
<reference evidence="7 8" key="1">
    <citation type="submission" date="2014-03" db="EMBL/GenBank/DDBJ databases">
        <title>Draft genome of the hookworm Oesophagostomum dentatum.</title>
        <authorList>
            <person name="Mitreva M."/>
        </authorList>
    </citation>
    <scope>NUCLEOTIDE SEQUENCE [LARGE SCALE GENOMIC DNA]</scope>
    <source>
        <strain evidence="7 8">OD-Hann</strain>
    </source>
</reference>
<dbReference type="PRINTS" id="PR00633">
    <property type="entry name" value="RCCNDNSATION"/>
</dbReference>
<dbReference type="CDD" id="cd03428">
    <property type="entry name" value="NUDIX_Ap4A_Nudt2"/>
    <property type="match status" value="1"/>
</dbReference>
<dbReference type="GO" id="GO:0005085">
    <property type="term" value="F:guanyl-nucleotide exchange factor activity"/>
    <property type="evidence" value="ECO:0007669"/>
    <property type="project" value="TreeGrafter"/>
</dbReference>
<gene>
    <name evidence="7" type="ORF">OESDEN_10454</name>
</gene>
<dbReference type="PANTHER" id="PTHR46337:SF1">
    <property type="entry name" value="RCC1-LIKE G EXCHANGING FACTOR-LIKE PROTEIN"/>
    <property type="match status" value="1"/>
</dbReference>
<keyword evidence="2" id="KW-0547">Nucleotide-binding</keyword>
<evidence type="ECO:0000256" key="1">
    <source>
        <dbReference type="ARBA" id="ARBA00018911"/>
    </source>
</evidence>
<dbReference type="SUPFAM" id="SSF55811">
    <property type="entry name" value="Nudix"/>
    <property type="match status" value="2"/>
</dbReference>
<dbReference type="SUPFAM" id="SSF50985">
    <property type="entry name" value="RCC1/BLIP-II"/>
    <property type="match status" value="2"/>
</dbReference>
<protein>
    <recommendedName>
        <fullName evidence="1">Bis(5'-nucleosyl)-tetraphosphatase [asymmetrical]</fullName>
    </recommendedName>
    <alternativeName>
        <fullName evidence="4">Diadenosine 5',5'''-P1,P4-tetraphosphate asymmetrical hydrolase</fullName>
    </alternativeName>
</protein>
<dbReference type="Proteomes" id="UP000053660">
    <property type="component" value="Unassembled WGS sequence"/>
</dbReference>
<dbReference type="OrthoDB" id="70707at2759"/>
<dbReference type="EMBL" id="KN553849">
    <property type="protein sequence ID" value="KHJ89714.1"/>
    <property type="molecule type" value="Genomic_DNA"/>
</dbReference>
<dbReference type="InterPro" id="IPR003565">
    <property type="entry name" value="Tetra_PHTase"/>
</dbReference>
<keyword evidence="3 7" id="KW-0378">Hydrolase</keyword>
<feature type="domain" description="Nudix hydrolase" evidence="6">
    <location>
        <begin position="737"/>
        <end position="868"/>
    </location>
</feature>
<dbReference type="GO" id="GO:0070131">
    <property type="term" value="P:positive regulation of mitochondrial translation"/>
    <property type="evidence" value="ECO:0007669"/>
    <property type="project" value="TreeGrafter"/>
</dbReference>
<dbReference type="PROSITE" id="PS51462">
    <property type="entry name" value="NUDIX"/>
    <property type="match status" value="2"/>
</dbReference>
<organism evidence="7 8">
    <name type="scientific">Oesophagostomum dentatum</name>
    <name type="common">Nodular worm</name>
    <dbReference type="NCBI Taxonomy" id="61180"/>
    <lineage>
        <taxon>Eukaryota</taxon>
        <taxon>Metazoa</taxon>
        <taxon>Ecdysozoa</taxon>
        <taxon>Nematoda</taxon>
        <taxon>Chromadorea</taxon>
        <taxon>Rhabditida</taxon>
        <taxon>Rhabditina</taxon>
        <taxon>Rhabditomorpha</taxon>
        <taxon>Strongyloidea</taxon>
        <taxon>Strongylidae</taxon>
        <taxon>Oesophagostomum</taxon>
    </lineage>
</organism>
<proteinExistence type="predicted"/>
<feature type="repeat" description="RCC1" evidence="5">
    <location>
        <begin position="147"/>
        <end position="205"/>
    </location>
</feature>
<dbReference type="Pfam" id="PF13540">
    <property type="entry name" value="RCC1_2"/>
    <property type="match status" value="1"/>
</dbReference>
<dbReference type="InterPro" id="IPR009091">
    <property type="entry name" value="RCC1/BLIP-II"/>
</dbReference>
<dbReference type="Pfam" id="PF00415">
    <property type="entry name" value="RCC1"/>
    <property type="match status" value="2"/>
</dbReference>
<evidence type="ECO:0000256" key="3">
    <source>
        <dbReference type="ARBA" id="ARBA00022801"/>
    </source>
</evidence>
<dbReference type="InterPro" id="IPR000408">
    <property type="entry name" value="Reg_chr_condens"/>
</dbReference>
<feature type="repeat" description="RCC1" evidence="5">
    <location>
        <begin position="518"/>
        <end position="570"/>
    </location>
</feature>
<dbReference type="InterPro" id="IPR020084">
    <property type="entry name" value="NUDIX_hydrolase_CS"/>
</dbReference>
<feature type="repeat" description="RCC1" evidence="5">
    <location>
        <begin position="206"/>
        <end position="258"/>
    </location>
</feature>
<dbReference type="InterPro" id="IPR000086">
    <property type="entry name" value="NUDIX_hydrolase_dom"/>
</dbReference>
<dbReference type="GO" id="GO:0019843">
    <property type="term" value="F:rRNA binding"/>
    <property type="evidence" value="ECO:0007669"/>
    <property type="project" value="TreeGrafter"/>
</dbReference>
<dbReference type="InterPro" id="IPR053035">
    <property type="entry name" value="Mitochondrial_GEF_domain"/>
</dbReference>
<dbReference type="Gene3D" id="3.90.79.10">
    <property type="entry name" value="Nucleoside Triphosphate Pyrophosphohydrolase"/>
    <property type="match status" value="2"/>
</dbReference>
<dbReference type="GO" id="GO:0000166">
    <property type="term" value="F:nucleotide binding"/>
    <property type="evidence" value="ECO:0007669"/>
    <property type="project" value="UniProtKB-KW"/>
</dbReference>
<dbReference type="PANTHER" id="PTHR46337">
    <property type="entry name" value="RCC1-LIKE G EXCHANGING FACTOR-LIKE PROTEIN"/>
    <property type="match status" value="1"/>
</dbReference>
<dbReference type="AlphaFoldDB" id="A0A0B1SXM9"/>
<evidence type="ECO:0000313" key="8">
    <source>
        <dbReference type="Proteomes" id="UP000053660"/>
    </source>
</evidence>